<dbReference type="AlphaFoldDB" id="A0A5C5ZIJ5"/>
<organism evidence="2 3">
    <name type="scientific">Stieleria varia</name>
    <dbReference type="NCBI Taxonomy" id="2528005"/>
    <lineage>
        <taxon>Bacteria</taxon>
        <taxon>Pseudomonadati</taxon>
        <taxon>Planctomycetota</taxon>
        <taxon>Planctomycetia</taxon>
        <taxon>Pirellulales</taxon>
        <taxon>Pirellulaceae</taxon>
        <taxon>Stieleria</taxon>
    </lineage>
</organism>
<sequence>MSSLVHDPNEKRCKREKVSDTFSGTILFLLKAVLVVAVLLTFRRFILDTNDTVETVAMIIAFSAITITLIRVVVGIRSLGKMLQSKAMNDERQSQVV</sequence>
<accession>A0A5C5ZIJ5</accession>
<reference evidence="2 3" key="1">
    <citation type="submission" date="2019-02" db="EMBL/GenBank/DDBJ databases">
        <title>Deep-cultivation of Planctomycetes and their phenomic and genomic characterization uncovers novel biology.</title>
        <authorList>
            <person name="Wiegand S."/>
            <person name="Jogler M."/>
            <person name="Boedeker C."/>
            <person name="Pinto D."/>
            <person name="Vollmers J."/>
            <person name="Rivas-Marin E."/>
            <person name="Kohn T."/>
            <person name="Peeters S.H."/>
            <person name="Heuer A."/>
            <person name="Rast P."/>
            <person name="Oberbeckmann S."/>
            <person name="Bunk B."/>
            <person name="Jeske O."/>
            <person name="Meyerdierks A."/>
            <person name="Storesund J.E."/>
            <person name="Kallscheuer N."/>
            <person name="Luecker S."/>
            <person name="Lage O.M."/>
            <person name="Pohl T."/>
            <person name="Merkel B.J."/>
            <person name="Hornburger P."/>
            <person name="Mueller R.-W."/>
            <person name="Bruemmer F."/>
            <person name="Labrenz M."/>
            <person name="Spormann A.M."/>
            <person name="Op Den Camp H."/>
            <person name="Overmann J."/>
            <person name="Amann R."/>
            <person name="Jetten M.S.M."/>
            <person name="Mascher T."/>
            <person name="Medema M.H."/>
            <person name="Devos D.P."/>
            <person name="Kaster A.-K."/>
            <person name="Ovreas L."/>
            <person name="Rohde M."/>
            <person name="Galperin M.Y."/>
            <person name="Jogler C."/>
        </authorList>
    </citation>
    <scope>NUCLEOTIDE SEQUENCE [LARGE SCALE GENOMIC DNA]</scope>
    <source>
        <strain evidence="2 3">Pla52n</strain>
    </source>
</reference>
<dbReference type="EMBL" id="SJPN01000038">
    <property type="protein sequence ID" value="TWT87008.1"/>
    <property type="molecule type" value="Genomic_DNA"/>
</dbReference>
<comment type="caution">
    <text evidence="2">The sequence shown here is derived from an EMBL/GenBank/DDBJ whole genome shotgun (WGS) entry which is preliminary data.</text>
</comment>
<gene>
    <name evidence="2" type="ORF">Pla52n_70500</name>
</gene>
<evidence type="ECO:0000313" key="2">
    <source>
        <dbReference type="EMBL" id="TWT87008.1"/>
    </source>
</evidence>
<proteinExistence type="predicted"/>
<name>A0A5C5ZIJ5_9BACT</name>
<dbReference type="Proteomes" id="UP000320176">
    <property type="component" value="Unassembled WGS sequence"/>
</dbReference>
<feature type="transmembrane region" description="Helical" evidence="1">
    <location>
        <begin position="55"/>
        <end position="76"/>
    </location>
</feature>
<evidence type="ECO:0000256" key="1">
    <source>
        <dbReference type="SAM" id="Phobius"/>
    </source>
</evidence>
<keyword evidence="1" id="KW-1133">Transmembrane helix</keyword>
<keyword evidence="1" id="KW-0812">Transmembrane</keyword>
<keyword evidence="1" id="KW-0472">Membrane</keyword>
<feature type="transmembrane region" description="Helical" evidence="1">
    <location>
        <begin position="21"/>
        <end position="43"/>
    </location>
</feature>
<protein>
    <submittedName>
        <fullName evidence="2">Uncharacterized protein</fullName>
    </submittedName>
</protein>
<evidence type="ECO:0000313" key="3">
    <source>
        <dbReference type="Proteomes" id="UP000320176"/>
    </source>
</evidence>
<keyword evidence="3" id="KW-1185">Reference proteome</keyword>